<dbReference type="AlphaFoldDB" id="A0A6J4LN07"/>
<sequence>MLRSITILLFDSAHVKSCDRPQRLSSENVIIFGLQSLLTNGLGKS</sequence>
<organism evidence="1">
    <name type="scientific">uncultured Microcoleus sp</name>
    <dbReference type="NCBI Taxonomy" id="259945"/>
    <lineage>
        <taxon>Bacteria</taxon>
        <taxon>Bacillati</taxon>
        <taxon>Cyanobacteriota</taxon>
        <taxon>Cyanophyceae</taxon>
        <taxon>Oscillatoriophycideae</taxon>
        <taxon>Oscillatoriales</taxon>
        <taxon>Microcoleaceae</taxon>
        <taxon>Microcoleus</taxon>
        <taxon>environmental samples</taxon>
    </lineage>
</organism>
<proteinExistence type="predicted"/>
<gene>
    <name evidence="1" type="ORF">AVDCRST_MAG84-2186</name>
</gene>
<dbReference type="EMBL" id="CADCTZ010000370">
    <property type="protein sequence ID" value="CAA9337228.1"/>
    <property type="molecule type" value="Genomic_DNA"/>
</dbReference>
<name>A0A6J4LN07_9CYAN</name>
<evidence type="ECO:0000313" key="1">
    <source>
        <dbReference type="EMBL" id="CAA9337228.1"/>
    </source>
</evidence>
<reference evidence="1" key="1">
    <citation type="submission" date="2020-02" db="EMBL/GenBank/DDBJ databases">
        <authorList>
            <person name="Meier V. D."/>
        </authorList>
    </citation>
    <scope>NUCLEOTIDE SEQUENCE</scope>
    <source>
        <strain evidence="1">AVDCRST_MAG84</strain>
    </source>
</reference>
<protein>
    <submittedName>
        <fullName evidence="1">Uncharacterized protein</fullName>
    </submittedName>
</protein>
<accession>A0A6J4LN07</accession>